<accession>A0A9P7JR68</accession>
<evidence type="ECO:0000256" key="1">
    <source>
        <dbReference type="SAM" id="Phobius"/>
    </source>
</evidence>
<dbReference type="AlphaFoldDB" id="A0A9P7JR68"/>
<dbReference type="GeneID" id="64691332"/>
<dbReference type="Proteomes" id="UP000823399">
    <property type="component" value="Unassembled WGS sequence"/>
</dbReference>
<protein>
    <submittedName>
        <fullName evidence="2">Uncharacterized protein</fullName>
    </submittedName>
</protein>
<evidence type="ECO:0000313" key="2">
    <source>
        <dbReference type="EMBL" id="KAG2102272.1"/>
    </source>
</evidence>
<comment type="caution">
    <text evidence="2">The sequence shown here is derived from an EMBL/GenBank/DDBJ whole genome shotgun (WGS) entry which is preliminary data.</text>
</comment>
<evidence type="ECO:0000313" key="3">
    <source>
        <dbReference type="Proteomes" id="UP000823399"/>
    </source>
</evidence>
<reference evidence="2" key="1">
    <citation type="journal article" date="2020" name="New Phytol.">
        <title>Comparative genomics reveals dynamic genome evolution in host specialist ectomycorrhizal fungi.</title>
        <authorList>
            <person name="Lofgren L.A."/>
            <person name="Nguyen N.H."/>
            <person name="Vilgalys R."/>
            <person name="Ruytinx J."/>
            <person name="Liao H.L."/>
            <person name="Branco S."/>
            <person name="Kuo A."/>
            <person name="LaButti K."/>
            <person name="Lipzen A."/>
            <person name="Andreopoulos W."/>
            <person name="Pangilinan J."/>
            <person name="Riley R."/>
            <person name="Hundley H."/>
            <person name="Na H."/>
            <person name="Barry K."/>
            <person name="Grigoriev I.V."/>
            <person name="Stajich J.E."/>
            <person name="Kennedy P.G."/>
        </authorList>
    </citation>
    <scope>NUCLEOTIDE SEQUENCE</scope>
    <source>
        <strain evidence="2">FC423</strain>
    </source>
</reference>
<organism evidence="2 3">
    <name type="scientific">Suillus discolor</name>
    <dbReference type="NCBI Taxonomy" id="1912936"/>
    <lineage>
        <taxon>Eukaryota</taxon>
        <taxon>Fungi</taxon>
        <taxon>Dikarya</taxon>
        <taxon>Basidiomycota</taxon>
        <taxon>Agaricomycotina</taxon>
        <taxon>Agaricomycetes</taxon>
        <taxon>Agaricomycetidae</taxon>
        <taxon>Boletales</taxon>
        <taxon>Suillineae</taxon>
        <taxon>Suillaceae</taxon>
        <taxon>Suillus</taxon>
    </lineage>
</organism>
<keyword evidence="1" id="KW-0472">Membrane</keyword>
<feature type="transmembrane region" description="Helical" evidence="1">
    <location>
        <begin position="37"/>
        <end position="55"/>
    </location>
</feature>
<dbReference type="EMBL" id="JABBWM010000048">
    <property type="protein sequence ID" value="KAG2102272.1"/>
    <property type="molecule type" value="Genomic_DNA"/>
</dbReference>
<dbReference type="RefSeq" id="XP_041290138.1">
    <property type="nucleotide sequence ID" value="XM_041429073.1"/>
</dbReference>
<gene>
    <name evidence="2" type="ORF">F5147DRAFT_293884</name>
</gene>
<proteinExistence type="predicted"/>
<keyword evidence="3" id="KW-1185">Reference proteome</keyword>
<sequence length="100" mass="11682">MFGMNAEEKDVFKVLLFLSLLFAPCINIVPIYLIHMTFMFCRVCTFVDAVGLLLVRVRRLRLMKRSPPLPRAQHFAELTHRGHWHRICLKVALCHALHRG</sequence>
<keyword evidence="1" id="KW-1133">Transmembrane helix</keyword>
<keyword evidence="1" id="KW-0812">Transmembrane</keyword>
<feature type="transmembrane region" description="Helical" evidence="1">
    <location>
        <begin position="12"/>
        <end position="31"/>
    </location>
</feature>
<name>A0A9P7JR68_9AGAM</name>